<dbReference type="EMBL" id="KQ249346">
    <property type="protein sequence ID" value="KNC71177.1"/>
    <property type="molecule type" value="Genomic_DNA"/>
</dbReference>
<keyword evidence="2" id="KW-1185">Reference proteome</keyword>
<name>A0A0L0F399_9EUKA</name>
<evidence type="ECO:0000313" key="1">
    <source>
        <dbReference type="EMBL" id="KNC71177.1"/>
    </source>
</evidence>
<evidence type="ECO:0000313" key="2">
    <source>
        <dbReference type="Proteomes" id="UP000054560"/>
    </source>
</evidence>
<proteinExistence type="predicted"/>
<sequence length="87" mass="9818">MYLYYLCTTIPIDSKSTLRRTLAPAEKGDAAAPRDLEESVGEFVRWYDHQATDGNAEIEVKLTNMFKNHIASSSRAVLGMQLGLRKR</sequence>
<dbReference type="AlphaFoldDB" id="A0A0L0F399"/>
<gene>
    <name evidence="1" type="ORF">SARC_16288</name>
</gene>
<dbReference type="GeneID" id="25916792"/>
<accession>A0A0L0F399</accession>
<organism evidence="1 2">
    <name type="scientific">Sphaeroforma arctica JP610</name>
    <dbReference type="NCBI Taxonomy" id="667725"/>
    <lineage>
        <taxon>Eukaryota</taxon>
        <taxon>Ichthyosporea</taxon>
        <taxon>Ichthyophonida</taxon>
        <taxon>Sphaeroforma</taxon>
    </lineage>
</organism>
<dbReference type="RefSeq" id="XP_014145079.1">
    <property type="nucleotide sequence ID" value="XM_014289604.1"/>
</dbReference>
<reference evidence="1 2" key="1">
    <citation type="submission" date="2011-02" db="EMBL/GenBank/DDBJ databases">
        <title>The Genome Sequence of Sphaeroforma arctica JP610.</title>
        <authorList>
            <consortium name="The Broad Institute Genome Sequencing Platform"/>
            <person name="Russ C."/>
            <person name="Cuomo C."/>
            <person name="Young S.K."/>
            <person name="Zeng Q."/>
            <person name="Gargeya S."/>
            <person name="Alvarado L."/>
            <person name="Berlin A."/>
            <person name="Chapman S.B."/>
            <person name="Chen Z."/>
            <person name="Freedman E."/>
            <person name="Gellesch M."/>
            <person name="Goldberg J."/>
            <person name="Griggs A."/>
            <person name="Gujja S."/>
            <person name="Heilman E."/>
            <person name="Heiman D."/>
            <person name="Howarth C."/>
            <person name="Mehta T."/>
            <person name="Neiman D."/>
            <person name="Pearson M."/>
            <person name="Roberts A."/>
            <person name="Saif S."/>
            <person name="Shea T."/>
            <person name="Shenoy N."/>
            <person name="Sisk P."/>
            <person name="Stolte C."/>
            <person name="Sykes S."/>
            <person name="White J."/>
            <person name="Yandava C."/>
            <person name="Burger G."/>
            <person name="Gray M.W."/>
            <person name="Holland P.W.H."/>
            <person name="King N."/>
            <person name="Lang F.B.F."/>
            <person name="Roger A.J."/>
            <person name="Ruiz-Trillo I."/>
            <person name="Haas B."/>
            <person name="Nusbaum C."/>
            <person name="Birren B."/>
        </authorList>
    </citation>
    <scope>NUCLEOTIDE SEQUENCE [LARGE SCALE GENOMIC DNA]</scope>
    <source>
        <strain evidence="1 2">JP610</strain>
    </source>
</reference>
<protein>
    <submittedName>
        <fullName evidence="1">Uncharacterized protein</fullName>
    </submittedName>
</protein>
<dbReference type="Proteomes" id="UP000054560">
    <property type="component" value="Unassembled WGS sequence"/>
</dbReference>
<feature type="non-terminal residue" evidence="1">
    <location>
        <position position="87"/>
    </location>
</feature>